<accession>A0A432XA01</accession>
<name>A0A432XA01_9GAMM</name>
<keyword evidence="2" id="KW-0808">Transferase</keyword>
<dbReference type="OrthoDB" id="9760689at2"/>
<evidence type="ECO:0000259" key="1">
    <source>
        <dbReference type="Pfam" id="PF08241"/>
    </source>
</evidence>
<comment type="caution">
    <text evidence="2">The sequence shown here is derived from an EMBL/GenBank/DDBJ whole genome shotgun (WGS) entry which is preliminary data.</text>
</comment>
<organism evidence="2 3">
    <name type="scientific">Aliidiomarina taiwanensis</name>
    <dbReference type="NCBI Taxonomy" id="946228"/>
    <lineage>
        <taxon>Bacteria</taxon>
        <taxon>Pseudomonadati</taxon>
        <taxon>Pseudomonadota</taxon>
        <taxon>Gammaproteobacteria</taxon>
        <taxon>Alteromonadales</taxon>
        <taxon>Idiomarinaceae</taxon>
        <taxon>Aliidiomarina</taxon>
    </lineage>
</organism>
<dbReference type="SUPFAM" id="SSF53335">
    <property type="entry name" value="S-adenosyl-L-methionine-dependent methyltransferases"/>
    <property type="match status" value="1"/>
</dbReference>
<dbReference type="Proteomes" id="UP000286976">
    <property type="component" value="Unassembled WGS sequence"/>
</dbReference>
<dbReference type="EMBL" id="PIPQ01000001">
    <property type="protein sequence ID" value="RUO44189.1"/>
    <property type="molecule type" value="Genomic_DNA"/>
</dbReference>
<dbReference type="GO" id="GO:0008757">
    <property type="term" value="F:S-adenosylmethionine-dependent methyltransferase activity"/>
    <property type="evidence" value="ECO:0007669"/>
    <property type="project" value="InterPro"/>
</dbReference>
<dbReference type="GO" id="GO:0032259">
    <property type="term" value="P:methylation"/>
    <property type="evidence" value="ECO:0007669"/>
    <property type="project" value="UniProtKB-KW"/>
</dbReference>
<dbReference type="Gene3D" id="3.40.50.150">
    <property type="entry name" value="Vaccinia Virus protein VP39"/>
    <property type="match status" value="1"/>
</dbReference>
<dbReference type="CDD" id="cd02440">
    <property type="entry name" value="AdoMet_MTases"/>
    <property type="match status" value="1"/>
</dbReference>
<keyword evidence="3" id="KW-1185">Reference proteome</keyword>
<feature type="domain" description="Methyltransferase type 11" evidence="1">
    <location>
        <begin position="53"/>
        <end position="145"/>
    </location>
</feature>
<gene>
    <name evidence="2" type="ORF">CWE15_03205</name>
</gene>
<dbReference type="RefSeq" id="WP_126756585.1">
    <property type="nucleotide sequence ID" value="NZ_PIPQ01000001.1"/>
</dbReference>
<protein>
    <submittedName>
        <fullName evidence="2">Malonyl-[acyl-carrier protein] O-methyltransferase BioC</fullName>
    </submittedName>
</protein>
<proteinExistence type="predicted"/>
<reference evidence="2 3" key="1">
    <citation type="journal article" date="2011" name="Front. Microbiol.">
        <title>Genomic signatures of strain selection and enhancement in Bacillus atrophaeus var. globigii, a historical biowarfare simulant.</title>
        <authorList>
            <person name="Gibbons H.S."/>
            <person name="Broomall S.M."/>
            <person name="McNew L.A."/>
            <person name="Daligault H."/>
            <person name="Chapman C."/>
            <person name="Bruce D."/>
            <person name="Karavis M."/>
            <person name="Krepps M."/>
            <person name="McGregor P.A."/>
            <person name="Hong C."/>
            <person name="Park K.H."/>
            <person name="Akmal A."/>
            <person name="Feldman A."/>
            <person name="Lin J.S."/>
            <person name="Chang W.E."/>
            <person name="Higgs B.W."/>
            <person name="Demirev P."/>
            <person name="Lindquist J."/>
            <person name="Liem A."/>
            <person name="Fochler E."/>
            <person name="Read T.D."/>
            <person name="Tapia R."/>
            <person name="Johnson S."/>
            <person name="Bishop-Lilly K.A."/>
            <person name="Detter C."/>
            <person name="Han C."/>
            <person name="Sozhamannan S."/>
            <person name="Rosenzweig C.N."/>
            <person name="Skowronski E.W."/>
        </authorList>
    </citation>
    <scope>NUCLEOTIDE SEQUENCE [LARGE SCALE GENOMIC DNA]</scope>
    <source>
        <strain evidence="2 3">AIT1</strain>
    </source>
</reference>
<sequence length="224" mass="24571">MSEVHVQQAFNRAAAKYQTLCYGANTATLQQQAAQLLLQQTLAAHKQPAKQLLDLGCGSGVHWPKLHTLSKNYLGVDLSPAMIGQARKRYGMPAGTHWLVGDAQALPLPNSVTDLVFSNLALQWCPQPEQVAAELFRVCKPGGRIHVSTLIQGSLVELKHLQQLGLLTRVNRYPRAAQWQQALQQAGFQQVLVEQTQITTHHDSAANLLRSMKAIGASRVLQCS</sequence>
<dbReference type="PANTHER" id="PTHR43861">
    <property type="entry name" value="TRANS-ACONITATE 2-METHYLTRANSFERASE-RELATED"/>
    <property type="match status" value="1"/>
</dbReference>
<keyword evidence="2" id="KW-0489">Methyltransferase</keyword>
<dbReference type="Pfam" id="PF08241">
    <property type="entry name" value="Methyltransf_11"/>
    <property type="match status" value="1"/>
</dbReference>
<dbReference type="InterPro" id="IPR013216">
    <property type="entry name" value="Methyltransf_11"/>
</dbReference>
<dbReference type="InterPro" id="IPR029063">
    <property type="entry name" value="SAM-dependent_MTases_sf"/>
</dbReference>
<dbReference type="AlphaFoldDB" id="A0A432XA01"/>
<evidence type="ECO:0000313" key="2">
    <source>
        <dbReference type="EMBL" id="RUO44189.1"/>
    </source>
</evidence>
<dbReference type="PANTHER" id="PTHR43861:SF1">
    <property type="entry name" value="TRANS-ACONITATE 2-METHYLTRANSFERASE"/>
    <property type="match status" value="1"/>
</dbReference>
<evidence type="ECO:0000313" key="3">
    <source>
        <dbReference type="Proteomes" id="UP000286976"/>
    </source>
</evidence>